<dbReference type="AlphaFoldDB" id="A0A1B2J617"/>
<gene>
    <name evidence="2" type="ORF">ATY40_BA7501406</name>
</gene>
<evidence type="ECO:0000313" key="2">
    <source>
        <dbReference type="EMBL" id="ANZ73416.1"/>
    </source>
</evidence>
<sequence>MSKKSANTVWSSLNQAPKESKSSQPDFKSDPAGLGVPNNSQIPHSPSLNSTTTRRTRPRKTNDSKRFSMYIPQGNLNHLDSLEGIHDISEDSSSEMNYSFDIVSLKTPTEDQEQRNNQSDKIGHAHKSSLASAFEDYQLAVSAMESSSPTRSLNHLDLALDEKRGEENEINSQLQVTDTTHLDSDLDSSLYDIKHFQSCIWVGPASTENERLFDSSIKDTAIMDQSYYSENGIFNDTQEIFNEPNHIHHNRTAKKLQRTSLHFF</sequence>
<dbReference type="EMBL" id="CP014584">
    <property type="protein sequence ID" value="ANZ73416.1"/>
    <property type="molecule type" value="Genomic_DNA"/>
</dbReference>
<dbReference type="OrthoDB" id="10327784at2759"/>
<feature type="region of interest" description="Disordered" evidence="1">
    <location>
        <begin position="1"/>
        <end position="72"/>
    </location>
</feature>
<proteinExistence type="predicted"/>
<keyword evidence="3" id="KW-1185">Reference proteome</keyword>
<name>A0A1B2J617_PICPA</name>
<protein>
    <submittedName>
        <fullName evidence="2">BA75_01406T0</fullName>
    </submittedName>
</protein>
<evidence type="ECO:0000256" key="1">
    <source>
        <dbReference type="SAM" id="MobiDB-lite"/>
    </source>
</evidence>
<evidence type="ECO:0000313" key="3">
    <source>
        <dbReference type="Proteomes" id="UP000094565"/>
    </source>
</evidence>
<feature type="compositionally biased region" description="Polar residues" evidence="1">
    <location>
        <begin position="1"/>
        <end position="26"/>
    </location>
</feature>
<feature type="compositionally biased region" description="Polar residues" evidence="1">
    <location>
        <begin position="37"/>
        <end position="50"/>
    </location>
</feature>
<dbReference type="Proteomes" id="UP000094565">
    <property type="component" value="Chromosome 1"/>
</dbReference>
<accession>A0A1B2J617</accession>
<organism evidence="2 3">
    <name type="scientific">Komagataella pastoris</name>
    <name type="common">Yeast</name>
    <name type="synonym">Pichia pastoris</name>
    <dbReference type="NCBI Taxonomy" id="4922"/>
    <lineage>
        <taxon>Eukaryota</taxon>
        <taxon>Fungi</taxon>
        <taxon>Dikarya</taxon>
        <taxon>Ascomycota</taxon>
        <taxon>Saccharomycotina</taxon>
        <taxon>Pichiomycetes</taxon>
        <taxon>Pichiales</taxon>
        <taxon>Pichiaceae</taxon>
        <taxon>Komagataella</taxon>
    </lineage>
</organism>
<reference evidence="2 3" key="1">
    <citation type="submission" date="2016-02" db="EMBL/GenBank/DDBJ databases">
        <title>Comparative genomic and transcriptomic foundation for Pichia pastoris.</title>
        <authorList>
            <person name="Love K.R."/>
            <person name="Shah K.A."/>
            <person name="Whittaker C.A."/>
            <person name="Wu J."/>
            <person name="Bartlett M.C."/>
            <person name="Ma D."/>
            <person name="Leeson R.L."/>
            <person name="Priest M."/>
            <person name="Young S.K."/>
            <person name="Love J.C."/>
        </authorList>
    </citation>
    <scope>NUCLEOTIDE SEQUENCE [LARGE SCALE GENOMIC DNA]</scope>
    <source>
        <strain evidence="2 3">ATCC 28485</strain>
    </source>
</reference>